<dbReference type="InterPro" id="IPR013974">
    <property type="entry name" value="SAF"/>
</dbReference>
<evidence type="ECO:0000259" key="1">
    <source>
        <dbReference type="SMART" id="SM00858"/>
    </source>
</evidence>
<organism evidence="2 3">
    <name type="scientific">Kutzneria kofuensis</name>
    <dbReference type="NCBI Taxonomy" id="103725"/>
    <lineage>
        <taxon>Bacteria</taxon>
        <taxon>Bacillati</taxon>
        <taxon>Actinomycetota</taxon>
        <taxon>Actinomycetes</taxon>
        <taxon>Pseudonocardiales</taxon>
        <taxon>Pseudonocardiaceae</taxon>
        <taxon>Kutzneria</taxon>
    </lineage>
</organism>
<dbReference type="Proteomes" id="UP000585638">
    <property type="component" value="Unassembled WGS sequence"/>
</dbReference>
<evidence type="ECO:0000313" key="3">
    <source>
        <dbReference type="Proteomes" id="UP000585638"/>
    </source>
</evidence>
<name>A0A7W9KG12_9PSEU</name>
<dbReference type="EMBL" id="JACHIR010000001">
    <property type="protein sequence ID" value="MBB5891960.1"/>
    <property type="molecule type" value="Genomic_DNA"/>
</dbReference>
<gene>
    <name evidence="2" type="ORF">BJ998_003156</name>
</gene>
<dbReference type="RefSeq" id="WP_246488599.1">
    <property type="nucleotide sequence ID" value="NZ_JACHIR010000001.1"/>
</dbReference>
<reference evidence="2 3" key="1">
    <citation type="submission" date="2020-08" db="EMBL/GenBank/DDBJ databases">
        <title>Sequencing the genomes of 1000 actinobacteria strains.</title>
        <authorList>
            <person name="Klenk H.-P."/>
        </authorList>
    </citation>
    <scope>NUCLEOTIDE SEQUENCE [LARGE SCALE GENOMIC DNA]</scope>
    <source>
        <strain evidence="2 3">DSM 43851</strain>
    </source>
</reference>
<dbReference type="SMART" id="SM00858">
    <property type="entry name" value="SAF"/>
    <property type="match status" value="1"/>
</dbReference>
<protein>
    <submittedName>
        <fullName evidence="2">Flp pilus assembly protein CpaB</fullName>
    </submittedName>
</protein>
<dbReference type="CDD" id="cd11614">
    <property type="entry name" value="SAF_CpaB_FlgA_like"/>
    <property type="match status" value="1"/>
</dbReference>
<dbReference type="AlphaFoldDB" id="A0A7W9KG12"/>
<sequence length="207" mass="21077">MGAKRTTRLRRLLTTSSWARTILFRRAAAALLAVLAVALAAATMLHGRENTVPALVAARDVPAGATLTRDDVRIRDLPAACAPAGTLRDVGTAVGRVLTGAARAGEPITDVRLVGPENTLLATGNPDAVAVPVRLTDAAVADLLRPGSRVDVVGDPAVLANDAVVVAVRPSEGASAKGRLVVVALPRQAAAKVAAASLAQSVTVTLR</sequence>
<comment type="caution">
    <text evidence="2">The sequence shown here is derived from an EMBL/GenBank/DDBJ whole genome shotgun (WGS) entry which is preliminary data.</text>
</comment>
<dbReference type="Pfam" id="PF08666">
    <property type="entry name" value="SAF"/>
    <property type="match status" value="1"/>
</dbReference>
<keyword evidence="3" id="KW-1185">Reference proteome</keyword>
<proteinExistence type="predicted"/>
<evidence type="ECO:0000313" key="2">
    <source>
        <dbReference type="EMBL" id="MBB5891960.1"/>
    </source>
</evidence>
<feature type="domain" description="SAF" evidence="1">
    <location>
        <begin position="52"/>
        <end position="114"/>
    </location>
</feature>
<dbReference type="Gene3D" id="3.90.1210.10">
    <property type="entry name" value="Antifreeze-like/N-acetylneuraminic acid synthase C-terminal domain"/>
    <property type="match status" value="1"/>
</dbReference>
<accession>A0A7W9KG12</accession>